<protein>
    <submittedName>
        <fullName evidence="1">Uncharacterized protein</fullName>
    </submittedName>
</protein>
<evidence type="ECO:0000313" key="2">
    <source>
        <dbReference type="Proteomes" id="UP001595696"/>
    </source>
</evidence>
<dbReference type="Proteomes" id="UP001595696">
    <property type="component" value="Unassembled WGS sequence"/>
</dbReference>
<gene>
    <name evidence="1" type="ORF">ACFO0B_08115</name>
</gene>
<name>A0ABV8DPE6_9NOCA</name>
<evidence type="ECO:0000313" key="1">
    <source>
        <dbReference type="EMBL" id="MFC3961950.1"/>
    </source>
</evidence>
<keyword evidence="2" id="KW-1185">Reference proteome</keyword>
<comment type="caution">
    <text evidence="1">The sequence shown here is derived from an EMBL/GenBank/DDBJ whole genome shotgun (WGS) entry which is preliminary data.</text>
</comment>
<organism evidence="1 2">
    <name type="scientific">Nocardia jiangsuensis</name>
    <dbReference type="NCBI Taxonomy" id="1691563"/>
    <lineage>
        <taxon>Bacteria</taxon>
        <taxon>Bacillati</taxon>
        <taxon>Actinomycetota</taxon>
        <taxon>Actinomycetes</taxon>
        <taxon>Mycobacteriales</taxon>
        <taxon>Nocardiaceae</taxon>
        <taxon>Nocardia</taxon>
    </lineage>
</organism>
<reference evidence="2" key="1">
    <citation type="journal article" date="2019" name="Int. J. Syst. Evol. Microbiol.">
        <title>The Global Catalogue of Microorganisms (GCM) 10K type strain sequencing project: providing services to taxonomists for standard genome sequencing and annotation.</title>
        <authorList>
            <consortium name="The Broad Institute Genomics Platform"/>
            <consortium name="The Broad Institute Genome Sequencing Center for Infectious Disease"/>
            <person name="Wu L."/>
            <person name="Ma J."/>
        </authorList>
    </citation>
    <scope>NUCLEOTIDE SEQUENCE [LARGE SCALE GENOMIC DNA]</scope>
    <source>
        <strain evidence="2">CGMCC 4.7330</strain>
    </source>
</reference>
<proteinExistence type="predicted"/>
<dbReference type="EMBL" id="JBHSAX010000007">
    <property type="protein sequence ID" value="MFC3961950.1"/>
    <property type="molecule type" value="Genomic_DNA"/>
</dbReference>
<dbReference type="RefSeq" id="WP_378611708.1">
    <property type="nucleotide sequence ID" value="NZ_JBHSAX010000007.1"/>
</dbReference>
<accession>A0ABV8DPE6</accession>
<sequence>MGGEHRTGALHLYDPCGRNIDSVTGVIGATSPPGGSVSRIQRLVRGTARRTCKPSTARGSVPLDRPGGLHFSDSYGVSDGDIEFSLGIENEGEGPVHLYSTVSVPLTEVEWSPGGWPEFALEPSAGAGITTPAPPARVPRPGVRLYAVRLAPREGRRGEVRVRAHGYRIADDAVWFHFESPRPGERFDIASLSVDLLDGDPSAAVTRVDDHPGP</sequence>